<feature type="domain" description="DWD hypersensitive to UV-B 1 N-terminal" evidence="2">
    <location>
        <begin position="15"/>
        <end position="221"/>
    </location>
</feature>
<dbReference type="Gene3D" id="2.130.10.10">
    <property type="entry name" value="YVTN repeat-like/Quinoprotein amine dehydrogenase"/>
    <property type="match status" value="1"/>
</dbReference>
<reference evidence="3" key="1">
    <citation type="submission" date="2021-08" db="EMBL/GenBank/DDBJ databases">
        <title>WGS assembly of Ceratopteris richardii.</title>
        <authorList>
            <person name="Marchant D.B."/>
            <person name="Chen G."/>
            <person name="Jenkins J."/>
            <person name="Shu S."/>
            <person name="Leebens-Mack J."/>
            <person name="Grimwood J."/>
            <person name="Schmutz J."/>
            <person name="Soltis P."/>
            <person name="Soltis D."/>
            <person name="Chen Z.-H."/>
        </authorList>
    </citation>
    <scope>NUCLEOTIDE SEQUENCE</scope>
    <source>
        <strain evidence="3">Whitten #5841</strain>
        <tissue evidence="3">Leaf</tissue>
    </source>
</reference>
<dbReference type="Pfam" id="PF20919">
    <property type="entry name" value="DHU1_N"/>
    <property type="match status" value="2"/>
</dbReference>
<keyword evidence="1" id="KW-0853">WD repeat</keyword>
<dbReference type="AlphaFoldDB" id="A0A8T2RK49"/>
<dbReference type="OMA" id="HYPSPIC"/>
<proteinExistence type="predicted"/>
<keyword evidence="4" id="KW-1185">Reference proteome</keyword>
<dbReference type="InterPro" id="IPR046377">
    <property type="entry name" value="DHU1"/>
</dbReference>
<dbReference type="InterPro" id="IPR015943">
    <property type="entry name" value="WD40/YVTN_repeat-like_dom_sf"/>
</dbReference>
<dbReference type="Pfam" id="PF00400">
    <property type="entry name" value="WD40"/>
    <property type="match status" value="1"/>
</dbReference>
<dbReference type="SUPFAM" id="SSF52058">
    <property type="entry name" value="L domain-like"/>
    <property type="match status" value="1"/>
</dbReference>
<evidence type="ECO:0000313" key="4">
    <source>
        <dbReference type="Proteomes" id="UP000825935"/>
    </source>
</evidence>
<dbReference type="EMBL" id="CM035431">
    <property type="protein sequence ID" value="KAH7295968.1"/>
    <property type="molecule type" value="Genomic_DNA"/>
</dbReference>
<dbReference type="PANTHER" id="PTHR47201">
    <property type="entry name" value="BNAC09G30780D PROTEIN"/>
    <property type="match status" value="1"/>
</dbReference>
<protein>
    <recommendedName>
        <fullName evidence="2">DWD hypersensitive to UV-B 1 N-terminal domain-containing protein</fullName>
    </recommendedName>
</protein>
<organism evidence="3 4">
    <name type="scientific">Ceratopteris richardii</name>
    <name type="common">Triangle waterfern</name>
    <dbReference type="NCBI Taxonomy" id="49495"/>
    <lineage>
        <taxon>Eukaryota</taxon>
        <taxon>Viridiplantae</taxon>
        <taxon>Streptophyta</taxon>
        <taxon>Embryophyta</taxon>
        <taxon>Tracheophyta</taxon>
        <taxon>Polypodiopsida</taxon>
        <taxon>Polypodiidae</taxon>
        <taxon>Polypodiales</taxon>
        <taxon>Pteridineae</taxon>
        <taxon>Pteridaceae</taxon>
        <taxon>Parkerioideae</taxon>
        <taxon>Ceratopteris</taxon>
    </lineage>
</organism>
<dbReference type="EMBL" id="CM035431">
    <property type="protein sequence ID" value="KAH7295967.1"/>
    <property type="molecule type" value="Genomic_DNA"/>
</dbReference>
<dbReference type="Gene3D" id="3.80.10.10">
    <property type="entry name" value="Ribonuclease Inhibitor"/>
    <property type="match status" value="1"/>
</dbReference>
<dbReference type="InterPro" id="IPR048514">
    <property type="entry name" value="DHU1_N"/>
</dbReference>
<dbReference type="InterPro" id="IPR036322">
    <property type="entry name" value="WD40_repeat_dom_sf"/>
</dbReference>
<sequence>MAISSCKESRHMPLLQRYLEACEKHGVTPNLDIRNSIFKAQDASLDFVMKLNLEESTEADMMALTDMFAHLGNSDCHAVDIVYNRESTNGQLLLRVLRSIGPKLRLLDLKKAALGRDVIRDLLHRGIQCQCLDLTYSRFRRLDMIGHFPQLHTLILDFSFYITSLPEGCFRSAPYLARISMCETKVANLWTTCASLKKLPSLVELRFQSCKCCEGTGPCRSLLINEKHTLSQQIKHSGINWNTDTTPMHMDDCVSLDSEASFSSNTDSSDYDQFFSDVDSAMLFHPLHSSSEEFLADSEPESDAHYLDTMSVDVQSNYTVDMFDLSNTPTENDTMEDKVISGDVDIDHGSASLLHGAGSCSNDQRVYQPLRRSPDKVHTNPGNSTTRYQRVDFQKEDGFPHSTNMRKSLLLRYGGFLHSAPICSGKFYREFMLVNLPHLSVLDNIPISEEERENAIAVYAEHFEGSANSPHNKKNMLAALKCRETSSPVIDSSSSKVKAGMGLAGISFTRSVCALKMSSCAWPSCVPLCKERDSSSQLSRKYRPRQFEYHPSDPSLMVFGTLHGEVVVLNHESDKIVGQVQSNGSSDSILGLCWLNRDPSKLIAGADNGSLQMYDVDRMRTPNYSALSNSQFGANRLSEGYSRHRSPAVHVYEDFEQLTSVHVNSCDEYFLTSGYSRNVGLYDICTGKQLQVFSDLHQQHINVVKFAHHSPNLFATSSFDKEIKMWDLRQRVRVPIYTVKSLGGNVMVCFSRDDHYLLSSAVDNEVRQHLAVDGRLHMKYDIPPSGSTQNYTRSYYMNGRDYIISGSCEENVVRIYCARTGRHLRDLALEGRGSKASIYVQSLRGDPFRDFHFGVLAAYFHPHPKSEILKINLLSNSIHKKSSGIDSQQKLPAGMGA</sequence>
<dbReference type="OrthoDB" id="20669at2759"/>
<evidence type="ECO:0000313" key="3">
    <source>
        <dbReference type="EMBL" id="KAH7295968.1"/>
    </source>
</evidence>
<dbReference type="Proteomes" id="UP000825935">
    <property type="component" value="Chromosome 26"/>
</dbReference>
<dbReference type="PANTHER" id="PTHR47201:SF1">
    <property type="entry name" value="PROTEIN DWD HYPERSENSITIVE TO UV-B 1"/>
    <property type="match status" value="1"/>
</dbReference>
<dbReference type="PROSITE" id="PS50082">
    <property type="entry name" value="WD_REPEATS_2"/>
    <property type="match status" value="1"/>
</dbReference>
<comment type="caution">
    <text evidence="3">The sequence shown here is derived from an EMBL/GenBank/DDBJ whole genome shotgun (WGS) entry which is preliminary data.</text>
</comment>
<feature type="repeat" description="WD" evidence="1">
    <location>
        <begin position="694"/>
        <end position="729"/>
    </location>
</feature>
<evidence type="ECO:0000259" key="2">
    <source>
        <dbReference type="Pfam" id="PF20919"/>
    </source>
</evidence>
<dbReference type="GO" id="GO:0080008">
    <property type="term" value="C:Cul4-RING E3 ubiquitin ligase complex"/>
    <property type="evidence" value="ECO:0007669"/>
    <property type="project" value="InterPro"/>
</dbReference>
<accession>A0A8T2RK49</accession>
<gene>
    <name evidence="3" type="ORF">KP509_26G001600</name>
</gene>
<dbReference type="InterPro" id="IPR001680">
    <property type="entry name" value="WD40_rpt"/>
</dbReference>
<dbReference type="SMART" id="SM00320">
    <property type="entry name" value="WD40"/>
    <property type="match status" value="4"/>
</dbReference>
<dbReference type="SUPFAM" id="SSF50978">
    <property type="entry name" value="WD40 repeat-like"/>
    <property type="match status" value="1"/>
</dbReference>
<name>A0A8T2RK49_CERRI</name>
<evidence type="ECO:0000256" key="1">
    <source>
        <dbReference type="PROSITE-ProRule" id="PRU00221"/>
    </source>
</evidence>
<dbReference type="InterPro" id="IPR032675">
    <property type="entry name" value="LRR_dom_sf"/>
</dbReference>
<feature type="domain" description="DWD hypersensitive to UV-B 1 N-terminal" evidence="2">
    <location>
        <begin position="392"/>
        <end position="460"/>
    </location>
</feature>
<dbReference type="GO" id="GO:0071493">
    <property type="term" value="P:cellular response to UV-B"/>
    <property type="evidence" value="ECO:0007669"/>
    <property type="project" value="InterPro"/>
</dbReference>